<reference evidence="3 4" key="1">
    <citation type="journal article" date="2019" name="Nat. Ecol. Evol.">
        <title>Megaphylogeny resolves global patterns of mushroom evolution.</title>
        <authorList>
            <person name="Varga T."/>
            <person name="Krizsan K."/>
            <person name="Foldi C."/>
            <person name="Dima B."/>
            <person name="Sanchez-Garcia M."/>
            <person name="Sanchez-Ramirez S."/>
            <person name="Szollosi G.J."/>
            <person name="Szarkandi J.G."/>
            <person name="Papp V."/>
            <person name="Albert L."/>
            <person name="Andreopoulos W."/>
            <person name="Angelini C."/>
            <person name="Antonin V."/>
            <person name="Barry K.W."/>
            <person name="Bougher N.L."/>
            <person name="Buchanan P."/>
            <person name="Buyck B."/>
            <person name="Bense V."/>
            <person name="Catcheside P."/>
            <person name="Chovatia M."/>
            <person name="Cooper J."/>
            <person name="Damon W."/>
            <person name="Desjardin D."/>
            <person name="Finy P."/>
            <person name="Geml J."/>
            <person name="Haridas S."/>
            <person name="Hughes K."/>
            <person name="Justo A."/>
            <person name="Karasinski D."/>
            <person name="Kautmanova I."/>
            <person name="Kiss B."/>
            <person name="Kocsube S."/>
            <person name="Kotiranta H."/>
            <person name="LaButti K.M."/>
            <person name="Lechner B.E."/>
            <person name="Liimatainen K."/>
            <person name="Lipzen A."/>
            <person name="Lukacs Z."/>
            <person name="Mihaltcheva S."/>
            <person name="Morgado L.N."/>
            <person name="Niskanen T."/>
            <person name="Noordeloos M.E."/>
            <person name="Ohm R.A."/>
            <person name="Ortiz-Santana B."/>
            <person name="Ovrebo C."/>
            <person name="Racz N."/>
            <person name="Riley R."/>
            <person name="Savchenko A."/>
            <person name="Shiryaev A."/>
            <person name="Soop K."/>
            <person name="Spirin V."/>
            <person name="Szebenyi C."/>
            <person name="Tomsovsky M."/>
            <person name="Tulloss R.E."/>
            <person name="Uehling J."/>
            <person name="Grigoriev I.V."/>
            <person name="Vagvolgyi C."/>
            <person name="Papp T."/>
            <person name="Martin F.M."/>
            <person name="Miettinen O."/>
            <person name="Hibbett D.S."/>
            <person name="Nagy L.G."/>
        </authorList>
    </citation>
    <scope>NUCLEOTIDE SEQUENCE [LARGE SCALE GENOMIC DNA]</scope>
    <source>
        <strain evidence="3 4">HHB13444</strain>
    </source>
</reference>
<accession>A0A5C3Q1U5</accession>
<dbReference type="EMBL" id="ML210970">
    <property type="protein sequence ID" value="TFK94340.1"/>
    <property type="molecule type" value="Genomic_DNA"/>
</dbReference>
<feature type="compositionally biased region" description="Low complexity" evidence="2">
    <location>
        <begin position="119"/>
        <end position="130"/>
    </location>
</feature>
<keyword evidence="4" id="KW-1185">Reference proteome</keyword>
<protein>
    <submittedName>
        <fullName evidence="3">Uncharacterized protein</fullName>
    </submittedName>
</protein>
<dbReference type="Proteomes" id="UP000308197">
    <property type="component" value="Unassembled WGS sequence"/>
</dbReference>
<feature type="region of interest" description="Disordered" evidence="2">
    <location>
        <begin position="295"/>
        <end position="389"/>
    </location>
</feature>
<keyword evidence="1" id="KW-0175">Coiled coil</keyword>
<name>A0A5C3Q1U5_9APHY</name>
<feature type="compositionally biased region" description="Basic and acidic residues" evidence="2">
    <location>
        <begin position="353"/>
        <end position="365"/>
    </location>
</feature>
<evidence type="ECO:0000256" key="1">
    <source>
        <dbReference type="SAM" id="Coils"/>
    </source>
</evidence>
<gene>
    <name evidence="3" type="ORF">K466DRAFT_580121</name>
</gene>
<feature type="compositionally biased region" description="Low complexity" evidence="2">
    <location>
        <begin position="23"/>
        <end position="40"/>
    </location>
</feature>
<dbReference type="AlphaFoldDB" id="A0A5C3Q1U5"/>
<feature type="compositionally biased region" description="Low complexity" evidence="2">
    <location>
        <begin position="52"/>
        <end position="69"/>
    </location>
</feature>
<dbReference type="InParanoid" id="A0A5C3Q1U5"/>
<feature type="region of interest" description="Disordered" evidence="2">
    <location>
        <begin position="1"/>
        <end position="130"/>
    </location>
</feature>
<feature type="coiled-coil region" evidence="1">
    <location>
        <begin position="215"/>
        <end position="263"/>
    </location>
</feature>
<proteinExistence type="predicted"/>
<evidence type="ECO:0000313" key="4">
    <source>
        <dbReference type="Proteomes" id="UP000308197"/>
    </source>
</evidence>
<evidence type="ECO:0000313" key="3">
    <source>
        <dbReference type="EMBL" id="TFK94340.1"/>
    </source>
</evidence>
<sequence length="389" mass="42245">MYSVDIKKLPKRVTRSQTRDDAPPSARTRSRSTARAASAAHTPETRTRRRAASSTRAVSEAPSASSSAARPRRTSARTSTALGKLASTSRGSAVPASASALVTRRGRTSEKGKARARPAASDVSTAASVDDSWEVDSSVSRTRRNVKRRRVSPPQLSLRLNLDATEQDDAWDSQRTVVEDDFHMMDGPPDTLPWIPVNPHSEGSEYVPPGVNALIEDMKRALVVHRSERERAENRYAEEMQKRRELEQEAARLTAANRALEAERSAWTTAAAQSLASSLEDALVSDVTRRLTEEIFPSVRSSRQQPDSEHLPPSQSRPGAPLGRPAAGTVTEEADTDVEMSDTYTQRPSPGAGEERGGVHTRDGGPSKPPQLQLRNVPHGEDGTIPSEA</sequence>
<evidence type="ECO:0000256" key="2">
    <source>
        <dbReference type="SAM" id="MobiDB-lite"/>
    </source>
</evidence>
<organism evidence="3 4">
    <name type="scientific">Polyporus arcularius HHB13444</name>
    <dbReference type="NCBI Taxonomy" id="1314778"/>
    <lineage>
        <taxon>Eukaryota</taxon>
        <taxon>Fungi</taxon>
        <taxon>Dikarya</taxon>
        <taxon>Basidiomycota</taxon>
        <taxon>Agaricomycotina</taxon>
        <taxon>Agaricomycetes</taxon>
        <taxon>Polyporales</taxon>
        <taxon>Polyporaceae</taxon>
        <taxon>Polyporus</taxon>
    </lineage>
</organism>